<dbReference type="AlphaFoldDB" id="C6HW54"/>
<evidence type="ECO:0000259" key="1">
    <source>
        <dbReference type="Pfam" id="PF07992"/>
    </source>
</evidence>
<gene>
    <name evidence="2" type="ORF">UBAL3_80290034</name>
</gene>
<dbReference type="Gene3D" id="3.50.50.100">
    <property type="match status" value="1"/>
</dbReference>
<dbReference type="GO" id="GO:0016491">
    <property type="term" value="F:oxidoreductase activity"/>
    <property type="evidence" value="ECO:0007669"/>
    <property type="project" value="InterPro"/>
</dbReference>
<organism evidence="2 3">
    <name type="scientific">Leptospirillum ferrodiazotrophum</name>
    <dbReference type="NCBI Taxonomy" id="412449"/>
    <lineage>
        <taxon>Bacteria</taxon>
        <taxon>Pseudomonadati</taxon>
        <taxon>Nitrospirota</taxon>
        <taxon>Nitrospiria</taxon>
        <taxon>Nitrospirales</taxon>
        <taxon>Nitrospiraceae</taxon>
        <taxon>Leptospirillum</taxon>
    </lineage>
</organism>
<dbReference type="Pfam" id="PF07992">
    <property type="entry name" value="Pyr_redox_2"/>
    <property type="match status" value="1"/>
</dbReference>
<dbReference type="PANTHER" id="PTHR43755">
    <property type="match status" value="1"/>
</dbReference>
<dbReference type="PANTHER" id="PTHR43755:SF1">
    <property type="entry name" value="FAD-DEPENDENT PYRIDINE NUCLEOTIDE-DISULPHIDE OXIDOREDUCTASE"/>
    <property type="match status" value="1"/>
</dbReference>
<protein>
    <submittedName>
        <fullName evidence="2">Putative sulfide-quinone reductase</fullName>
    </submittedName>
</protein>
<name>C6HW54_9BACT</name>
<dbReference type="InterPro" id="IPR036188">
    <property type="entry name" value="FAD/NAD-bd_sf"/>
</dbReference>
<reference evidence="2 3" key="1">
    <citation type="journal article" date="2009" name="Appl. Environ. Microbiol.">
        <title>Community genomic and proteomic analyses of chemoautotrophic iron-oxidizing "Leptospirillum rubarum" (Group II) and "Leptospirillum ferrodiazotrophum" (Group III) bacteria in acid mine drainage biofilms.</title>
        <authorList>
            <person name="Goltsman D.S."/>
            <person name="Denef V.J."/>
            <person name="Singer S.W."/>
            <person name="VerBerkmoes N.C."/>
            <person name="Lefsrud M."/>
            <person name="Mueller R.S."/>
            <person name="Dick G.J."/>
            <person name="Sun C.L."/>
            <person name="Wheeler K.E."/>
            <person name="Zemla A."/>
            <person name="Baker B.J."/>
            <person name="Hauser L."/>
            <person name="Land M."/>
            <person name="Shah M.B."/>
            <person name="Thelen M.P."/>
            <person name="Hettich R.L."/>
            <person name="Banfield J.F."/>
        </authorList>
    </citation>
    <scope>NUCLEOTIDE SEQUENCE [LARGE SCALE GENOMIC DNA]</scope>
</reference>
<dbReference type="Proteomes" id="UP000009374">
    <property type="component" value="Unassembled WGS sequence"/>
</dbReference>
<dbReference type="SUPFAM" id="SSF51905">
    <property type="entry name" value="FAD/NAD(P)-binding domain"/>
    <property type="match status" value="1"/>
</dbReference>
<feature type="domain" description="FAD/NAD(P)-binding" evidence="1">
    <location>
        <begin position="3"/>
        <end position="287"/>
    </location>
</feature>
<dbReference type="InterPro" id="IPR023753">
    <property type="entry name" value="FAD/NAD-binding_dom"/>
</dbReference>
<dbReference type="InterPro" id="IPR052541">
    <property type="entry name" value="SQRD"/>
</dbReference>
<evidence type="ECO:0000313" key="2">
    <source>
        <dbReference type="EMBL" id="EES53159.1"/>
    </source>
</evidence>
<sequence length="375" mass="40762">MKRVIVVGSGFGGAASVRALRKVLDRTVEIVVVSPRPELIYYPGLIWIPTGARKPDDLRVNLTGFFRKNAASHHPGNIVGLEDGGRTVVTDNGSLTGDAVLIATGAASLRKLPGIEHSLSICSGIDEAVKIRERLAAMTRGTIAVGFAGNPEEPSAVRGGPVFEILFGMETWLRQKGLRHQVELVFFSPAAEPGNRLGPEAVRGLLAEMKRRGIDTRLGEKLVRFSETGVTTAQGEIPADLIVFTPGLRGADWIAGTDLERSPGGFIRAERTCQVPDRPHLFVVGDTGAFPGPDWMPKQGHSADLQADVAAANIKDFLEGRRGTRTFRVELVCVVDSLNSGTLVYRTPSRNFLLKSSLMHNAKAFFERRYLARYR</sequence>
<accession>C6HW54</accession>
<proteinExistence type="predicted"/>
<evidence type="ECO:0000313" key="3">
    <source>
        <dbReference type="Proteomes" id="UP000009374"/>
    </source>
</evidence>
<keyword evidence="3" id="KW-1185">Reference proteome</keyword>
<dbReference type="EMBL" id="GG693868">
    <property type="protein sequence ID" value="EES53159.1"/>
    <property type="molecule type" value="Genomic_DNA"/>
</dbReference>